<keyword evidence="4" id="KW-1185">Reference proteome</keyword>
<dbReference type="AlphaFoldDB" id="A0A420XWP7"/>
<feature type="compositionally biased region" description="Basic and acidic residues" evidence="1">
    <location>
        <begin position="22"/>
        <end position="32"/>
    </location>
</feature>
<evidence type="ECO:0000313" key="4">
    <source>
        <dbReference type="Proteomes" id="UP000275385"/>
    </source>
</evidence>
<feature type="compositionally biased region" description="Polar residues" evidence="1">
    <location>
        <begin position="321"/>
        <end position="332"/>
    </location>
</feature>
<feature type="compositionally biased region" description="Pro residues" evidence="1">
    <location>
        <begin position="151"/>
        <end position="163"/>
    </location>
</feature>
<feature type="compositionally biased region" description="Basic and acidic residues" evidence="1">
    <location>
        <begin position="482"/>
        <end position="492"/>
    </location>
</feature>
<keyword evidence="2" id="KW-0812">Transmembrane</keyword>
<feature type="compositionally biased region" description="Basic residues" evidence="1">
    <location>
        <begin position="9"/>
        <end position="21"/>
    </location>
</feature>
<feature type="compositionally biased region" description="Low complexity" evidence="1">
    <location>
        <begin position="164"/>
        <end position="178"/>
    </location>
</feature>
<protein>
    <submittedName>
        <fullName evidence="3">Uncharacterized protein</fullName>
    </submittedName>
</protein>
<proteinExistence type="predicted"/>
<dbReference type="STRING" id="177199.A0A420XWP7"/>
<organism evidence="3 4">
    <name type="scientific">Coniochaeta pulveracea</name>
    <dbReference type="NCBI Taxonomy" id="177199"/>
    <lineage>
        <taxon>Eukaryota</taxon>
        <taxon>Fungi</taxon>
        <taxon>Dikarya</taxon>
        <taxon>Ascomycota</taxon>
        <taxon>Pezizomycotina</taxon>
        <taxon>Sordariomycetes</taxon>
        <taxon>Sordariomycetidae</taxon>
        <taxon>Coniochaetales</taxon>
        <taxon>Coniochaetaceae</taxon>
        <taxon>Coniochaeta</taxon>
    </lineage>
</organism>
<feature type="compositionally biased region" description="Polar residues" evidence="1">
    <location>
        <begin position="88"/>
        <end position="109"/>
    </location>
</feature>
<dbReference type="Proteomes" id="UP000275385">
    <property type="component" value="Unassembled WGS sequence"/>
</dbReference>
<evidence type="ECO:0000256" key="2">
    <source>
        <dbReference type="SAM" id="Phobius"/>
    </source>
</evidence>
<evidence type="ECO:0000256" key="1">
    <source>
        <dbReference type="SAM" id="MobiDB-lite"/>
    </source>
</evidence>
<feature type="compositionally biased region" description="Polar residues" evidence="1">
    <location>
        <begin position="184"/>
        <end position="233"/>
    </location>
</feature>
<dbReference type="EMBL" id="QVQW01000121">
    <property type="protein sequence ID" value="RKU40103.1"/>
    <property type="molecule type" value="Genomic_DNA"/>
</dbReference>
<feature type="compositionally biased region" description="Polar residues" evidence="1">
    <location>
        <begin position="68"/>
        <end position="80"/>
    </location>
</feature>
<keyword evidence="2" id="KW-1133">Transmembrane helix</keyword>
<sequence length="502" mass="53225">MMRTSPPTLRRRNNAKLREHRRWLIERGDIRRSGLSGYDSDSEDSGNSDAESGPESDSDDEDTPSQPGQTLSSSVSSIPTLTHAVTKPTVSSTLGSSAGTPSVSKTTATAVLPTPHLGLGGTLLAGEGDANRESETDGVPSDGESEDEKPPPPGSAKPPPAKASPPSTTSQSTPTLTAVVPPDHSSTTSTQKPSPVLTSSSGIPTLSTSVIRQSGVQPAPTTTTLSQVPQGTPATVLGPQVGLERSHLGGGAVGGIVLGVVVGVSILIAIGILSYRRLRGEGRDLKSLWPFPRRGSDDSDPTRPKTTATARTWNKNLWGAVSTSGPRTTVSSIPPPLPITEPRYDPRADSDIINHLIQASYNADNNPPQDPNYHPVLTLHKDLNPETPHFPPSPTSFINEKAYNALEGPWPRYAPPTPAKLRRSSKPPAVTRWLDGILTPRLSRARMSRPIPQGAMEGTRWQEDPGLAGMGGLRPPPVRNVETQRETMKTETTETSGSSVVW</sequence>
<feature type="compositionally biased region" description="Acidic residues" evidence="1">
    <location>
        <begin position="40"/>
        <end position="63"/>
    </location>
</feature>
<feature type="region of interest" description="Disordered" evidence="1">
    <location>
        <begin position="1"/>
        <end position="233"/>
    </location>
</feature>
<dbReference type="OrthoDB" id="5238281at2759"/>
<feature type="region of interest" description="Disordered" evidence="1">
    <location>
        <begin position="319"/>
        <end position="338"/>
    </location>
</feature>
<comment type="caution">
    <text evidence="3">The sequence shown here is derived from an EMBL/GenBank/DDBJ whole genome shotgun (WGS) entry which is preliminary data.</text>
</comment>
<keyword evidence="2" id="KW-0472">Membrane</keyword>
<reference evidence="3 4" key="1">
    <citation type="submission" date="2018-08" db="EMBL/GenBank/DDBJ databases">
        <title>Draft genome of the lignicolous fungus Coniochaeta pulveracea.</title>
        <authorList>
            <person name="Borstlap C.J."/>
            <person name="De Witt R.N."/>
            <person name="Botha A."/>
            <person name="Volschenk H."/>
        </authorList>
    </citation>
    <scope>NUCLEOTIDE SEQUENCE [LARGE SCALE GENOMIC DNA]</scope>
    <source>
        <strain evidence="3 4">CAB683</strain>
    </source>
</reference>
<feature type="transmembrane region" description="Helical" evidence="2">
    <location>
        <begin position="248"/>
        <end position="273"/>
    </location>
</feature>
<accession>A0A420XWP7</accession>
<name>A0A420XWP7_9PEZI</name>
<feature type="region of interest" description="Disordered" evidence="1">
    <location>
        <begin position="468"/>
        <end position="502"/>
    </location>
</feature>
<gene>
    <name evidence="3" type="ORF">DL546_002384</name>
</gene>
<evidence type="ECO:0000313" key="3">
    <source>
        <dbReference type="EMBL" id="RKU40103.1"/>
    </source>
</evidence>